<evidence type="ECO:0000313" key="1">
    <source>
        <dbReference type="EMBL" id="AOW04668.1"/>
    </source>
</evidence>
<proteinExistence type="predicted"/>
<dbReference type="GeneID" id="94583483"/>
<dbReference type="AlphaFoldDB" id="A0A1D8NGA8"/>
<name>A0A1D8NGA8_YARLL</name>
<reference evidence="1 2" key="1">
    <citation type="journal article" date="2016" name="PLoS ONE">
        <title>Sequence Assembly of Yarrowia lipolytica Strain W29/CLIB89 Shows Transposable Element Diversity.</title>
        <authorList>
            <person name="Magnan C."/>
            <person name="Yu J."/>
            <person name="Chang I."/>
            <person name="Jahn E."/>
            <person name="Kanomata Y."/>
            <person name="Wu J."/>
            <person name="Zeller M."/>
            <person name="Oakes M."/>
            <person name="Baldi P."/>
            <person name="Sandmeyer S."/>
        </authorList>
    </citation>
    <scope>NUCLEOTIDE SEQUENCE [LARGE SCALE GENOMIC DNA]</scope>
    <source>
        <strain evidence="2">CLIB89(W29)</strain>
    </source>
</reference>
<dbReference type="Proteomes" id="UP000182444">
    <property type="component" value="Chromosome 1D"/>
</dbReference>
<dbReference type="VEuPathDB" id="FungiDB:YALI1_D34573g"/>
<evidence type="ECO:0000313" key="2">
    <source>
        <dbReference type="Proteomes" id="UP000182444"/>
    </source>
</evidence>
<sequence>MDLQIYALCEELERNPPSNDPKNDYFCDHQDSPDECDMIESLDWQFKQLLQTELLPYRVSCSSGEADKLAHLLRTKEEYIQLCVSRLSHIRSSMFKAINHEPQLIRLAARYYMEKEALVRRLGELVRDIPEGELPRDLEGLREEDIRGIFSMPFGRERTERVVGVLKRHASGVV</sequence>
<gene>
    <name evidence="1" type="ORF">YALI1_D34573g</name>
</gene>
<organism evidence="1 2">
    <name type="scientific">Yarrowia lipolytica</name>
    <name type="common">Candida lipolytica</name>
    <dbReference type="NCBI Taxonomy" id="4952"/>
    <lineage>
        <taxon>Eukaryota</taxon>
        <taxon>Fungi</taxon>
        <taxon>Dikarya</taxon>
        <taxon>Ascomycota</taxon>
        <taxon>Saccharomycotina</taxon>
        <taxon>Dipodascomycetes</taxon>
        <taxon>Dipodascales</taxon>
        <taxon>Dipodascales incertae sedis</taxon>
        <taxon>Yarrowia</taxon>
    </lineage>
</organism>
<dbReference type="RefSeq" id="XP_068138973.1">
    <property type="nucleotide sequence ID" value="XM_068282872.1"/>
</dbReference>
<dbReference type="EMBL" id="CP017556">
    <property type="protein sequence ID" value="AOW04668.1"/>
    <property type="molecule type" value="Genomic_DNA"/>
</dbReference>
<protein>
    <submittedName>
        <fullName evidence="1">Uncharacterized protein</fullName>
    </submittedName>
</protein>
<accession>A0A1D8NGA8</accession>